<evidence type="ECO:0000313" key="1">
    <source>
        <dbReference type="EMBL" id="MBB5082991.1"/>
    </source>
</evidence>
<dbReference type="RefSeq" id="WP_184971673.1">
    <property type="nucleotide sequence ID" value="NZ_JACHIN010000015.1"/>
</dbReference>
<dbReference type="AlphaFoldDB" id="A0A7W8EKV3"/>
<dbReference type="EMBL" id="JACHIN010000015">
    <property type="protein sequence ID" value="MBB5082991.1"/>
    <property type="molecule type" value="Genomic_DNA"/>
</dbReference>
<name>A0A7W8EKV3_9ACTN</name>
<sequence length="62" mass="6692">MSPAPRIGRREGIDGLRALADLLDYCPDTWMPSELVATVLLLTAVTLHLVAEVLQNCSAEGK</sequence>
<accession>A0A7W8EKV3</accession>
<reference evidence="1 2" key="1">
    <citation type="submission" date="2020-08" db="EMBL/GenBank/DDBJ databases">
        <title>Genomic Encyclopedia of Type Strains, Phase IV (KMG-IV): sequencing the most valuable type-strain genomes for metagenomic binning, comparative biology and taxonomic classification.</title>
        <authorList>
            <person name="Goeker M."/>
        </authorList>
    </citation>
    <scope>NUCLEOTIDE SEQUENCE [LARGE SCALE GENOMIC DNA]</scope>
    <source>
        <strain evidence="1 2">DSM 45385</strain>
    </source>
</reference>
<dbReference type="Proteomes" id="UP000568380">
    <property type="component" value="Unassembled WGS sequence"/>
</dbReference>
<keyword evidence="2" id="KW-1185">Reference proteome</keyword>
<proteinExistence type="predicted"/>
<evidence type="ECO:0000313" key="2">
    <source>
        <dbReference type="Proteomes" id="UP000568380"/>
    </source>
</evidence>
<comment type="caution">
    <text evidence="1">The sequence shown here is derived from an EMBL/GenBank/DDBJ whole genome shotgun (WGS) entry which is preliminary data.</text>
</comment>
<organism evidence="1 2">
    <name type="scientific">Nonomuraea endophytica</name>
    <dbReference type="NCBI Taxonomy" id="714136"/>
    <lineage>
        <taxon>Bacteria</taxon>
        <taxon>Bacillati</taxon>
        <taxon>Actinomycetota</taxon>
        <taxon>Actinomycetes</taxon>
        <taxon>Streptosporangiales</taxon>
        <taxon>Streptosporangiaceae</taxon>
        <taxon>Nonomuraea</taxon>
    </lineage>
</organism>
<protein>
    <submittedName>
        <fullName evidence="1">Uncharacterized protein</fullName>
    </submittedName>
</protein>
<gene>
    <name evidence="1" type="ORF">HNR40_008494</name>
</gene>